<protein>
    <recommendedName>
        <fullName evidence="3">Tetratricopeptide repeat protein 25</fullName>
    </recommendedName>
</protein>
<reference evidence="1" key="1">
    <citation type="journal article" date="2021" name="Mol. Ecol. Resour.">
        <title>Phylogenomic analyses of the genus Drosophila reveals genomic signals of climate adaptation.</title>
        <authorList>
            <person name="Li F."/>
            <person name="Rane R.V."/>
            <person name="Luria V."/>
            <person name="Xiong Z."/>
            <person name="Chen J."/>
            <person name="Li Z."/>
            <person name="Catullo R.A."/>
            <person name="Griffin P.C."/>
            <person name="Schiffer M."/>
            <person name="Pearce S."/>
            <person name="Lee S.F."/>
            <person name="McElroy K."/>
            <person name="Stocker A."/>
            <person name="Shirriffs J."/>
            <person name="Cockerell F."/>
            <person name="Coppin C."/>
            <person name="Sgro C.M."/>
            <person name="Karger A."/>
            <person name="Cain J.W."/>
            <person name="Weber J.A."/>
            <person name="Santpere G."/>
            <person name="Kirschner M.W."/>
            <person name="Hoffmann A.A."/>
            <person name="Oakeshott J.G."/>
            <person name="Zhang G."/>
        </authorList>
    </citation>
    <scope>NUCLEOTIDE SEQUENCE</scope>
    <source>
        <strain evidence="1">BGI-SZ-2011g</strain>
    </source>
</reference>
<dbReference type="PANTHER" id="PTHR21391">
    <property type="entry name" value="AT04489P-RELATED"/>
    <property type="match status" value="1"/>
</dbReference>
<dbReference type="InterPro" id="IPR011990">
    <property type="entry name" value="TPR-like_helical_dom_sf"/>
</dbReference>
<accession>A0AAD4JSX4</accession>
<dbReference type="EMBL" id="JAJJHW010003889">
    <property type="protein sequence ID" value="KAH8355299.1"/>
    <property type="molecule type" value="Genomic_DNA"/>
</dbReference>
<sequence>MTSIVGHKLRLEPNEALPYWAKIDWSEEIEHDIYRDWGTYYFNRRRENFAMYYYTKALDMDGLDFHTLYRRSQAQRRAARIEGALNDARKASAMALEKLGPNCPINLQICDALFELNQFENCNIELHDNMRVFIGVKAKCFATRLIVVDDVIKDVTGKAMSLFFLRNQKLIRHVRELTKAKAIVDNRILWKKLRDQGKCDVISVLESEEEVLSPIEVARRKRAFNVLHQTYMNDSWYDILFLKNLRKNPSLLLPQCKRSNSFVESISNKQYDIVKQFLKMLQSRSPLYYVSYLKYPNKKMLEKNKEANLFRVQYQTYRNMIADLKHIRLLRKERRTLALCEYVEKVMGEYYVTKRNRVMCWKFEFTNEVYNILALALCDQYKVPRNFRGNAHALFRLLHIAKDKIKDIVPFVFGDRSTYQQGDDLDLEGKKARKQLSRMDKRLRFAKFAIEKCYLYHKMAMIQLSQLHYDECCFNARRAIKESLNCNSLIWHFLSLIQIIKSNVAQHKLERTKEALEEAAPVVELLKSPTLTKFIEVCISCNEDEYSRKQSSIASQRSSKVSVLTEINRGMSEDGDKRHSHMAV</sequence>
<comment type="caution">
    <text evidence="1">The sequence shown here is derived from an EMBL/GenBank/DDBJ whole genome shotgun (WGS) entry which is preliminary data.</text>
</comment>
<dbReference type="Gene3D" id="1.25.40.10">
    <property type="entry name" value="Tetratricopeptide repeat domain"/>
    <property type="match status" value="1"/>
</dbReference>
<dbReference type="SUPFAM" id="SSF48452">
    <property type="entry name" value="TPR-like"/>
    <property type="match status" value="1"/>
</dbReference>
<organism evidence="1 2">
    <name type="scientific">Drosophila rubida</name>
    <dbReference type="NCBI Taxonomy" id="30044"/>
    <lineage>
        <taxon>Eukaryota</taxon>
        <taxon>Metazoa</taxon>
        <taxon>Ecdysozoa</taxon>
        <taxon>Arthropoda</taxon>
        <taxon>Hexapoda</taxon>
        <taxon>Insecta</taxon>
        <taxon>Pterygota</taxon>
        <taxon>Neoptera</taxon>
        <taxon>Endopterygota</taxon>
        <taxon>Diptera</taxon>
        <taxon>Brachycera</taxon>
        <taxon>Muscomorpha</taxon>
        <taxon>Ephydroidea</taxon>
        <taxon>Drosophilidae</taxon>
        <taxon>Drosophila</taxon>
    </lineage>
</organism>
<dbReference type="AlphaFoldDB" id="A0AAD4JSX4"/>
<dbReference type="PANTHER" id="PTHR21391:SF0">
    <property type="entry name" value="AT04489P-RELATED"/>
    <property type="match status" value="1"/>
</dbReference>
<evidence type="ECO:0000313" key="1">
    <source>
        <dbReference type="EMBL" id="KAH8355299.1"/>
    </source>
</evidence>
<name>A0AAD4JSX4_9MUSC</name>
<gene>
    <name evidence="1" type="ORF">KR093_010718</name>
</gene>
<keyword evidence="2" id="KW-1185">Reference proteome</keyword>
<dbReference type="Proteomes" id="UP001200034">
    <property type="component" value="Unassembled WGS sequence"/>
</dbReference>
<evidence type="ECO:0000313" key="2">
    <source>
        <dbReference type="Proteomes" id="UP001200034"/>
    </source>
</evidence>
<proteinExistence type="predicted"/>
<evidence type="ECO:0008006" key="3">
    <source>
        <dbReference type="Google" id="ProtNLM"/>
    </source>
</evidence>